<organism evidence="2 3">
    <name type="scientific">Thermohalobaculum xanthum</name>
    <dbReference type="NCBI Taxonomy" id="2753746"/>
    <lineage>
        <taxon>Bacteria</taxon>
        <taxon>Pseudomonadati</taxon>
        <taxon>Pseudomonadota</taxon>
        <taxon>Alphaproteobacteria</taxon>
        <taxon>Rhodobacterales</taxon>
        <taxon>Paracoccaceae</taxon>
        <taxon>Thermohalobaculum</taxon>
    </lineage>
</organism>
<accession>A0A8J7SBS6</accession>
<feature type="chain" id="PRO_5035225208" evidence="1">
    <location>
        <begin position="22"/>
        <end position="61"/>
    </location>
</feature>
<evidence type="ECO:0000313" key="2">
    <source>
        <dbReference type="EMBL" id="MBK0399107.1"/>
    </source>
</evidence>
<feature type="signal peptide" evidence="1">
    <location>
        <begin position="1"/>
        <end position="21"/>
    </location>
</feature>
<proteinExistence type="predicted"/>
<sequence length="61" mass="6453">MRRPWTWAAAGLAIVLLAAQAGPEVTRFFRVDACLDAGGAWDHMGAACVLPDQAARAGRSE</sequence>
<reference evidence="2" key="1">
    <citation type="submission" date="2020-12" db="EMBL/GenBank/DDBJ databases">
        <title>Bacterial taxonomy.</title>
        <authorList>
            <person name="Pan X."/>
        </authorList>
    </citation>
    <scope>NUCLEOTIDE SEQUENCE</scope>
    <source>
        <strain evidence="2">M0105</strain>
    </source>
</reference>
<comment type="caution">
    <text evidence="2">The sequence shown here is derived from an EMBL/GenBank/DDBJ whole genome shotgun (WGS) entry which is preliminary data.</text>
</comment>
<keyword evidence="1" id="KW-0732">Signal</keyword>
<dbReference type="Proteomes" id="UP000655420">
    <property type="component" value="Unassembled WGS sequence"/>
</dbReference>
<dbReference type="EMBL" id="JAEHHL010000004">
    <property type="protein sequence ID" value="MBK0399107.1"/>
    <property type="molecule type" value="Genomic_DNA"/>
</dbReference>
<gene>
    <name evidence="2" type="ORF">H0I76_07895</name>
</gene>
<evidence type="ECO:0000313" key="3">
    <source>
        <dbReference type="Proteomes" id="UP000655420"/>
    </source>
</evidence>
<protein>
    <submittedName>
        <fullName evidence="2">Uncharacterized protein</fullName>
    </submittedName>
</protein>
<keyword evidence="3" id="KW-1185">Reference proteome</keyword>
<dbReference type="AlphaFoldDB" id="A0A8J7SBS6"/>
<name>A0A8J7SBS6_9RHOB</name>
<evidence type="ECO:0000256" key="1">
    <source>
        <dbReference type="SAM" id="SignalP"/>
    </source>
</evidence>
<dbReference type="RefSeq" id="WP_200609055.1">
    <property type="nucleotide sequence ID" value="NZ_JAEHHL010000004.1"/>
</dbReference>